<comment type="caution">
    <text evidence="2">The sequence shown here is derived from an EMBL/GenBank/DDBJ whole genome shotgun (WGS) entry which is preliminary data.</text>
</comment>
<evidence type="ECO:0008006" key="4">
    <source>
        <dbReference type="Google" id="ProtNLM"/>
    </source>
</evidence>
<dbReference type="EMBL" id="JAMDKS010000025">
    <property type="protein sequence ID" value="MEE6113476.1"/>
    <property type="molecule type" value="Genomic_DNA"/>
</dbReference>
<name>A0ABU7QS75_AVIPA</name>
<dbReference type="Proteomes" id="UP001352533">
    <property type="component" value="Unassembled WGS sequence"/>
</dbReference>
<evidence type="ECO:0000313" key="3">
    <source>
        <dbReference type="Proteomes" id="UP001352533"/>
    </source>
</evidence>
<accession>A0ABU7QS75</accession>
<keyword evidence="1" id="KW-0732">Signal</keyword>
<sequence length="98" mass="11080">MKLRTFVLSLAVTFSLAACNDEKDYSGAYININNPKISLIFQKSENGDYQLTSIDIIGKNSLTGIIKNGIFYRLSDNEKVGKFEEDKFIDTNGIQYKK</sequence>
<evidence type="ECO:0000256" key="1">
    <source>
        <dbReference type="SAM" id="SignalP"/>
    </source>
</evidence>
<evidence type="ECO:0000313" key="2">
    <source>
        <dbReference type="EMBL" id="MEE6113476.1"/>
    </source>
</evidence>
<keyword evidence="3" id="KW-1185">Reference proteome</keyword>
<dbReference type="RefSeq" id="WP_228516315.1">
    <property type="nucleotide sequence ID" value="NZ_JACEWB010000025.1"/>
</dbReference>
<feature type="signal peptide" evidence="1">
    <location>
        <begin position="1"/>
        <end position="17"/>
    </location>
</feature>
<proteinExistence type="predicted"/>
<organism evidence="2 3">
    <name type="scientific">Avibacterium paragallinarum</name>
    <name type="common">Haemophilus gallinarum</name>
    <dbReference type="NCBI Taxonomy" id="728"/>
    <lineage>
        <taxon>Bacteria</taxon>
        <taxon>Pseudomonadati</taxon>
        <taxon>Pseudomonadota</taxon>
        <taxon>Gammaproteobacteria</taxon>
        <taxon>Pasteurellales</taxon>
        <taxon>Pasteurellaceae</taxon>
        <taxon>Avibacterium</taxon>
    </lineage>
</organism>
<protein>
    <recommendedName>
        <fullName evidence="4">Lipoprotein</fullName>
    </recommendedName>
</protein>
<reference evidence="2 3" key="1">
    <citation type="journal article" date="2022" name="Front. Microbiol.">
        <title>Commensal bacteria contribute to the growth of multidrug-resistant Avibacterium paragallinarum in chickens.</title>
        <authorList>
            <person name="Zhu J."/>
            <person name="Chen Y."/>
            <person name="Wu Y."/>
            <person name="Wang Y."/>
            <person name="Zhu K."/>
        </authorList>
    </citation>
    <scope>NUCLEOTIDE SEQUENCE [LARGE SCALE GENOMIC DNA]</scope>
    <source>
        <strain evidence="2 3">AV12</strain>
    </source>
</reference>
<feature type="chain" id="PRO_5046276316" description="Lipoprotein" evidence="1">
    <location>
        <begin position="18"/>
        <end position="98"/>
    </location>
</feature>
<dbReference type="PROSITE" id="PS51257">
    <property type="entry name" value="PROKAR_LIPOPROTEIN"/>
    <property type="match status" value="1"/>
</dbReference>
<gene>
    <name evidence="2" type="ORF">M5S25_09775</name>
</gene>